<dbReference type="HOGENOM" id="CLU_071478_0_0_7"/>
<dbReference type="AlphaFoldDB" id="C0QIH0"/>
<proteinExistence type="predicted"/>
<dbReference type="eggNOG" id="COG1085">
    <property type="taxonomic scope" value="Bacteria"/>
</dbReference>
<dbReference type="EMBL" id="CP001087">
    <property type="protein sequence ID" value="ACN17914.1"/>
    <property type="molecule type" value="Genomic_DNA"/>
</dbReference>
<reference evidence="1 2" key="1">
    <citation type="journal article" date="2009" name="Environ. Microbiol.">
        <title>Genome sequence of Desulfobacterium autotrophicum HRM2, a marine sulfate reducer oxidizing organic carbon completely to carbon dioxide.</title>
        <authorList>
            <person name="Strittmatter A.W."/>
            <person name="Liesegang H."/>
            <person name="Rabus R."/>
            <person name="Decker I."/>
            <person name="Amann J."/>
            <person name="Andres S."/>
            <person name="Henne A."/>
            <person name="Fricke W.F."/>
            <person name="Martinez-Arias R."/>
            <person name="Bartels D."/>
            <person name="Goesmann A."/>
            <person name="Krause L."/>
            <person name="Puehler A."/>
            <person name="Klenk H.P."/>
            <person name="Richter M."/>
            <person name="Schuler M."/>
            <person name="Gloeckner F.O."/>
            <person name="Meyerdierks A."/>
            <person name="Gottschalk G."/>
            <person name="Amann R."/>
        </authorList>
    </citation>
    <scope>NUCLEOTIDE SEQUENCE [LARGE SCALE GENOMIC DNA]</scope>
    <source>
        <strain evidence="2">ATCC 43914 / DSM 3382 / HRM2</strain>
    </source>
</reference>
<dbReference type="InterPro" id="IPR053177">
    <property type="entry name" value="ADP-glucose_phosphorylase"/>
</dbReference>
<dbReference type="EC" id="2.7.7.10" evidence="1"/>
<organism evidence="1 2">
    <name type="scientific">Desulforapulum autotrophicum (strain ATCC 43914 / DSM 3382 / VKM B-1955 / HRM2)</name>
    <name type="common">Desulfobacterium autotrophicum</name>
    <dbReference type="NCBI Taxonomy" id="177437"/>
    <lineage>
        <taxon>Bacteria</taxon>
        <taxon>Pseudomonadati</taxon>
        <taxon>Thermodesulfobacteriota</taxon>
        <taxon>Desulfobacteria</taxon>
        <taxon>Desulfobacterales</taxon>
        <taxon>Desulfobacteraceae</taxon>
        <taxon>Desulforapulum</taxon>
    </lineage>
</organism>
<sequence>MIRFERSELIACFKDASGNEVKRVQEIRTDPVTLKQCRIVPFRALEKERGTQRLFSPPQEDLDTKKCPFCPGNLEAMTPQLLSGISETPRLCHNRSILFPNLFPYTEWSAVSIFDNNHHVEIGSAPWEVYQDSFINCADYLSRVAKVDPSSIYMSITQNHLPGAGGSLVHPHLQVHASKGMSNHHRLINQRTLAHGRCMFSDLLAAEKKTGQRYIGSTGSWEWIAAFAPSGFYEIWGISTASSSLLMPDSAQVWQDLAKGVVNVQKYYKSLNRNAYNLALISTEDKENNPHLKVSLTARSSYAPWVRSDFTGFEIATGEMATFILPEDVAAMAAEYWQEGAESTL</sequence>
<gene>
    <name evidence="1" type="ordered locus">HRM2_48660</name>
</gene>
<dbReference type="OrthoDB" id="9769064at2"/>
<dbReference type="STRING" id="177437.HRM2_48660"/>
<name>C0QIH0_DESAH</name>
<protein>
    <submittedName>
        <fullName evidence="1">Galactose-1-phosphate uridylyltransferase</fullName>
        <ecNumber evidence="1">2.7.7.10</ecNumber>
    </submittedName>
</protein>
<dbReference type="RefSeq" id="WP_015906621.1">
    <property type="nucleotide sequence ID" value="NC_012108.1"/>
</dbReference>
<dbReference type="KEGG" id="dat:HRM2_48660"/>
<keyword evidence="1" id="KW-0808">Transferase</keyword>
<dbReference type="GO" id="GO:0017103">
    <property type="term" value="F:UTP:galactose-1-phosphate uridylyltransferase activity"/>
    <property type="evidence" value="ECO:0007669"/>
    <property type="project" value="UniProtKB-EC"/>
</dbReference>
<keyword evidence="1" id="KW-0548">Nucleotidyltransferase</keyword>
<dbReference type="PANTHER" id="PTHR42763:SF2">
    <property type="entry name" value="ADP-GLUCOSE PHOSPHORYLASE"/>
    <property type="match status" value="1"/>
</dbReference>
<dbReference type="Gene3D" id="3.30.428.10">
    <property type="entry name" value="HIT-like"/>
    <property type="match status" value="2"/>
</dbReference>
<accession>C0QIH0</accession>
<keyword evidence="2" id="KW-1185">Reference proteome</keyword>
<dbReference type="SUPFAM" id="SSF54197">
    <property type="entry name" value="HIT-like"/>
    <property type="match status" value="2"/>
</dbReference>
<evidence type="ECO:0000313" key="2">
    <source>
        <dbReference type="Proteomes" id="UP000000442"/>
    </source>
</evidence>
<dbReference type="PANTHER" id="PTHR42763">
    <property type="entry name" value="ADP-GLUCOSE PHOSPHORYLASE"/>
    <property type="match status" value="1"/>
</dbReference>
<evidence type="ECO:0000313" key="1">
    <source>
        <dbReference type="EMBL" id="ACN17914.1"/>
    </source>
</evidence>
<dbReference type="Proteomes" id="UP000000442">
    <property type="component" value="Chromosome"/>
</dbReference>
<dbReference type="InterPro" id="IPR036265">
    <property type="entry name" value="HIT-like_sf"/>
</dbReference>